<evidence type="ECO:0000256" key="6">
    <source>
        <dbReference type="SAM" id="MobiDB-lite"/>
    </source>
</evidence>
<accession>A0A1G1WQK7</accession>
<evidence type="ECO:0000256" key="4">
    <source>
        <dbReference type="ARBA" id="ARBA00035177"/>
    </source>
</evidence>
<evidence type="ECO:0000256" key="1">
    <source>
        <dbReference type="ARBA" id="ARBA00010111"/>
    </source>
</evidence>
<dbReference type="PROSITE" id="PS00784">
    <property type="entry name" value="RIBOSOMAL_L34"/>
    <property type="match status" value="1"/>
</dbReference>
<feature type="compositionally biased region" description="Basic residues" evidence="6">
    <location>
        <begin position="1"/>
        <end position="19"/>
    </location>
</feature>
<dbReference type="GO" id="GO:0006412">
    <property type="term" value="P:translation"/>
    <property type="evidence" value="ECO:0007669"/>
    <property type="project" value="UniProtKB-UniRule"/>
</dbReference>
<reference evidence="7 8" key="1">
    <citation type="journal article" date="2016" name="Nat. Commun.">
        <title>Thousands of microbial genomes shed light on interconnected biogeochemical processes in an aquifer system.</title>
        <authorList>
            <person name="Anantharaman K."/>
            <person name="Brown C.T."/>
            <person name="Hug L.A."/>
            <person name="Sharon I."/>
            <person name="Castelle C.J."/>
            <person name="Probst A.J."/>
            <person name="Thomas B.C."/>
            <person name="Singh A."/>
            <person name="Wilkins M.J."/>
            <person name="Karaoz U."/>
            <person name="Brodie E.L."/>
            <person name="Williams K.H."/>
            <person name="Hubbard S.S."/>
            <person name="Banfield J.F."/>
        </authorList>
    </citation>
    <scope>NUCLEOTIDE SEQUENCE [LARGE SCALE GENOMIC DNA]</scope>
</reference>
<dbReference type="EMBL" id="MHCZ01000016">
    <property type="protein sequence ID" value="OGY30036.1"/>
    <property type="molecule type" value="Genomic_DNA"/>
</dbReference>
<dbReference type="GO" id="GO:0003735">
    <property type="term" value="F:structural constituent of ribosome"/>
    <property type="evidence" value="ECO:0007669"/>
    <property type="project" value="InterPro"/>
</dbReference>
<proteinExistence type="inferred from homology"/>
<gene>
    <name evidence="5" type="primary">rpmH</name>
    <name evidence="7" type="ORF">A3F35_00795</name>
</gene>
<dbReference type="Proteomes" id="UP000178068">
    <property type="component" value="Unassembled WGS sequence"/>
</dbReference>
<dbReference type="PANTHER" id="PTHR14503:SF4">
    <property type="entry name" value="LARGE RIBOSOMAL SUBUNIT PROTEIN BL34M"/>
    <property type="match status" value="1"/>
</dbReference>
<dbReference type="Gene3D" id="1.10.287.3980">
    <property type="match status" value="1"/>
</dbReference>
<dbReference type="FunFam" id="1.10.287.3980:FF:000001">
    <property type="entry name" value="Mitochondrial ribosomal protein L34"/>
    <property type="match status" value="1"/>
</dbReference>
<evidence type="ECO:0000256" key="2">
    <source>
        <dbReference type="ARBA" id="ARBA00022980"/>
    </source>
</evidence>
<feature type="compositionally biased region" description="Basic residues" evidence="6">
    <location>
        <begin position="33"/>
        <end position="45"/>
    </location>
</feature>
<dbReference type="PANTHER" id="PTHR14503">
    <property type="entry name" value="MITOCHONDRIAL RIBOSOMAL PROTEIN 34 FAMILY MEMBER"/>
    <property type="match status" value="1"/>
</dbReference>
<evidence type="ECO:0000313" key="7">
    <source>
        <dbReference type="EMBL" id="OGY30036.1"/>
    </source>
</evidence>
<dbReference type="HAMAP" id="MF_00391">
    <property type="entry name" value="Ribosomal_bL34"/>
    <property type="match status" value="1"/>
</dbReference>
<keyword evidence="2 5" id="KW-0689">Ribosomal protein</keyword>
<name>A0A1G1WQK7_9BACT</name>
<dbReference type="GO" id="GO:0005840">
    <property type="term" value="C:ribosome"/>
    <property type="evidence" value="ECO:0007669"/>
    <property type="project" value="UniProtKB-KW"/>
</dbReference>
<protein>
    <recommendedName>
        <fullName evidence="4 5">Large ribosomal subunit protein bL34</fullName>
    </recommendedName>
</protein>
<evidence type="ECO:0000256" key="5">
    <source>
        <dbReference type="HAMAP-Rule" id="MF_00391"/>
    </source>
</evidence>
<dbReference type="InterPro" id="IPR020939">
    <property type="entry name" value="Ribosomal_bL34_CS"/>
</dbReference>
<dbReference type="GO" id="GO:1990904">
    <property type="term" value="C:ribonucleoprotein complex"/>
    <property type="evidence" value="ECO:0007669"/>
    <property type="project" value="UniProtKB-KW"/>
</dbReference>
<comment type="caution">
    <text evidence="7">The sequence shown here is derived from an EMBL/GenBank/DDBJ whole genome shotgun (WGS) entry which is preliminary data.</text>
</comment>
<dbReference type="AlphaFoldDB" id="A0A1G1WQK7"/>
<evidence type="ECO:0000313" key="8">
    <source>
        <dbReference type="Proteomes" id="UP000178068"/>
    </source>
</evidence>
<sequence>MPKRTYQPKKLKRARKIGFRARAATSSGQKVLSSRRAKNRKRLTP</sequence>
<keyword evidence="3 5" id="KW-0687">Ribonucleoprotein</keyword>
<dbReference type="NCBIfam" id="TIGR01030">
    <property type="entry name" value="rpmH_bact"/>
    <property type="match status" value="1"/>
</dbReference>
<organism evidence="7 8">
    <name type="scientific">Candidatus Woykebacteria bacterium RIFCSPHIGHO2_12_FULL_45_10</name>
    <dbReference type="NCBI Taxonomy" id="1802603"/>
    <lineage>
        <taxon>Bacteria</taxon>
        <taxon>Candidatus Woykeibacteriota</taxon>
    </lineage>
</organism>
<feature type="region of interest" description="Disordered" evidence="6">
    <location>
        <begin position="1"/>
        <end position="45"/>
    </location>
</feature>
<evidence type="ECO:0000256" key="3">
    <source>
        <dbReference type="ARBA" id="ARBA00023274"/>
    </source>
</evidence>
<dbReference type="InterPro" id="IPR000271">
    <property type="entry name" value="Ribosomal_bL34"/>
</dbReference>
<dbReference type="STRING" id="1802603.A3F35_00795"/>
<comment type="similarity">
    <text evidence="1 5">Belongs to the bacterial ribosomal protein bL34 family.</text>
</comment>
<dbReference type="Pfam" id="PF00468">
    <property type="entry name" value="Ribosomal_L34"/>
    <property type="match status" value="1"/>
</dbReference>